<gene>
    <name evidence="2" type="ORF">E2C01_046530</name>
</gene>
<dbReference type="AlphaFoldDB" id="A0A5B7G5D4"/>
<comment type="caution">
    <text evidence="2">The sequence shown here is derived from an EMBL/GenBank/DDBJ whole genome shotgun (WGS) entry which is preliminary data.</text>
</comment>
<reference evidence="2 3" key="1">
    <citation type="submission" date="2019-05" db="EMBL/GenBank/DDBJ databases">
        <title>Another draft genome of Portunus trituberculatus and its Hox gene families provides insights of decapod evolution.</title>
        <authorList>
            <person name="Jeong J.-H."/>
            <person name="Song I."/>
            <person name="Kim S."/>
            <person name="Choi T."/>
            <person name="Kim D."/>
            <person name="Ryu S."/>
            <person name="Kim W."/>
        </authorList>
    </citation>
    <scope>NUCLEOTIDE SEQUENCE [LARGE SCALE GENOMIC DNA]</scope>
    <source>
        <tissue evidence="2">Muscle</tissue>
    </source>
</reference>
<name>A0A5B7G5D4_PORTR</name>
<evidence type="ECO:0000256" key="1">
    <source>
        <dbReference type="SAM" id="MobiDB-lite"/>
    </source>
</evidence>
<accession>A0A5B7G5D4</accession>
<keyword evidence="3" id="KW-1185">Reference proteome</keyword>
<sequence>MSLVRLFPPTRAQETTFTTLAPDPCGVRRRTELLSTFLTRILGFLRKSNMTTGKTPEDEKTRPSHHLPRSHDSFQPAPPKLHPICLHSLHSQLHPTTRHGTGTGTRRFDRKLITIQGANVSSRHCANLPLPF</sequence>
<evidence type="ECO:0000313" key="2">
    <source>
        <dbReference type="EMBL" id="MPC52655.1"/>
    </source>
</evidence>
<dbReference type="EMBL" id="VSRR010011044">
    <property type="protein sequence ID" value="MPC52655.1"/>
    <property type="molecule type" value="Genomic_DNA"/>
</dbReference>
<proteinExistence type="predicted"/>
<dbReference type="Proteomes" id="UP000324222">
    <property type="component" value="Unassembled WGS sequence"/>
</dbReference>
<protein>
    <submittedName>
        <fullName evidence="2">Uncharacterized protein</fullName>
    </submittedName>
</protein>
<feature type="region of interest" description="Disordered" evidence="1">
    <location>
        <begin position="48"/>
        <end position="78"/>
    </location>
</feature>
<evidence type="ECO:0000313" key="3">
    <source>
        <dbReference type="Proteomes" id="UP000324222"/>
    </source>
</evidence>
<organism evidence="2 3">
    <name type="scientific">Portunus trituberculatus</name>
    <name type="common">Swimming crab</name>
    <name type="synonym">Neptunus trituberculatus</name>
    <dbReference type="NCBI Taxonomy" id="210409"/>
    <lineage>
        <taxon>Eukaryota</taxon>
        <taxon>Metazoa</taxon>
        <taxon>Ecdysozoa</taxon>
        <taxon>Arthropoda</taxon>
        <taxon>Crustacea</taxon>
        <taxon>Multicrustacea</taxon>
        <taxon>Malacostraca</taxon>
        <taxon>Eumalacostraca</taxon>
        <taxon>Eucarida</taxon>
        <taxon>Decapoda</taxon>
        <taxon>Pleocyemata</taxon>
        <taxon>Brachyura</taxon>
        <taxon>Eubrachyura</taxon>
        <taxon>Portunoidea</taxon>
        <taxon>Portunidae</taxon>
        <taxon>Portuninae</taxon>
        <taxon>Portunus</taxon>
    </lineage>
</organism>